<dbReference type="Pfam" id="PF00001">
    <property type="entry name" value="7tm_1"/>
    <property type="match status" value="1"/>
</dbReference>
<evidence type="ECO:0000256" key="2">
    <source>
        <dbReference type="ARBA" id="ARBA00022475"/>
    </source>
</evidence>
<reference evidence="13" key="1">
    <citation type="submission" date="2021-10" db="EMBL/GenBank/DDBJ databases">
        <title>Tropical sea cucumber genome reveals ecological adaptation and Cuvierian tubules defense mechanism.</title>
        <authorList>
            <person name="Chen T."/>
        </authorList>
    </citation>
    <scope>NUCLEOTIDE SEQUENCE</scope>
    <source>
        <strain evidence="13">Nanhai2018</strain>
        <tissue evidence="13">Muscle</tissue>
    </source>
</reference>
<dbReference type="InterPro" id="IPR000276">
    <property type="entry name" value="GPCR_Rhodpsn"/>
</dbReference>
<comment type="subcellular location">
    <subcellularLocation>
        <location evidence="1">Cell membrane</location>
        <topology evidence="1">Multi-pass membrane protein</topology>
    </subcellularLocation>
</comment>
<proteinExistence type="inferred from homology"/>
<dbReference type="Gene3D" id="1.20.1070.10">
    <property type="entry name" value="Rhodopsin 7-helix transmembrane proteins"/>
    <property type="match status" value="1"/>
</dbReference>
<dbReference type="CDD" id="cd00637">
    <property type="entry name" value="7tm_classA_rhodopsin-like"/>
    <property type="match status" value="1"/>
</dbReference>
<dbReference type="SUPFAM" id="SSF81321">
    <property type="entry name" value="Family A G protein-coupled receptor-like"/>
    <property type="match status" value="1"/>
</dbReference>
<feature type="domain" description="G-protein coupled receptors family 1 profile" evidence="12">
    <location>
        <begin position="5"/>
        <end position="261"/>
    </location>
</feature>
<keyword evidence="14" id="KW-1185">Reference proteome</keyword>
<sequence>MILLGNLLIIVLLKSFTCWEDNTCLLLQNLAMTDFGVGATLTLFAIYPSAMSLSQWPYGLFMCKLSSFLGEVCCSASIITLALVSIERYIFIIRPLKYHKYITRRRLIFAIILSWSLPIVLHIATFSNMLGTIYNVNSFLCSSNFPEHLGYTITILAIVFLPANTTIIYTYSCIVSASYRHSRQIHTQQAPPNTNRFSVINHKAICTFLMITGMFNLAWLPYSVLALLRGLLPSTYDFPHWVEFLLPWLAMSNSFVNVFIYLVFNPPIRKHVKKIFNFKMCFNKVFHENL</sequence>
<evidence type="ECO:0000313" key="14">
    <source>
        <dbReference type="Proteomes" id="UP001152320"/>
    </source>
</evidence>
<dbReference type="PROSITE" id="PS50262">
    <property type="entry name" value="G_PROTEIN_RECEP_F1_2"/>
    <property type="match status" value="1"/>
</dbReference>
<evidence type="ECO:0000256" key="3">
    <source>
        <dbReference type="ARBA" id="ARBA00022692"/>
    </source>
</evidence>
<feature type="transmembrane region" description="Helical" evidence="10">
    <location>
        <begin position="65"/>
        <end position="86"/>
    </location>
</feature>
<evidence type="ECO:0000256" key="6">
    <source>
        <dbReference type="ARBA" id="ARBA00023136"/>
    </source>
</evidence>
<comment type="similarity">
    <text evidence="9">Belongs to the G-protein coupled receptor 1 family.</text>
</comment>
<dbReference type="PANTHER" id="PTHR24249:SF424">
    <property type="entry name" value="G-PROTEIN COUPLED RECEPTORS FAMILY 1 PROFILE DOMAIN-CONTAINING PROTEIN"/>
    <property type="match status" value="1"/>
</dbReference>
<keyword evidence="5 9" id="KW-0297">G-protein coupled receptor</keyword>
<keyword evidence="8 9" id="KW-0807">Transducer</keyword>
<accession>A0A9Q0YKW0</accession>
<evidence type="ECO:0000256" key="11">
    <source>
        <dbReference type="SAM" id="SignalP"/>
    </source>
</evidence>
<feature type="transmembrane region" description="Helical" evidence="10">
    <location>
        <begin position="204"/>
        <end position="225"/>
    </location>
</feature>
<evidence type="ECO:0000256" key="7">
    <source>
        <dbReference type="ARBA" id="ARBA00023170"/>
    </source>
</evidence>
<gene>
    <name evidence="13" type="ORF">HOLleu_40323</name>
</gene>
<feature type="transmembrane region" description="Helical" evidence="10">
    <location>
        <begin position="107"/>
        <end position="129"/>
    </location>
</feature>
<dbReference type="PANTHER" id="PTHR24249">
    <property type="entry name" value="HISTAMINE RECEPTOR-RELATED G-PROTEIN COUPLED RECEPTOR"/>
    <property type="match status" value="1"/>
</dbReference>
<feature type="signal peptide" evidence="11">
    <location>
        <begin position="1"/>
        <end position="18"/>
    </location>
</feature>
<evidence type="ECO:0000256" key="8">
    <source>
        <dbReference type="ARBA" id="ARBA00023224"/>
    </source>
</evidence>
<organism evidence="13 14">
    <name type="scientific">Holothuria leucospilota</name>
    <name type="common">Black long sea cucumber</name>
    <name type="synonym">Mertensiothuria leucospilota</name>
    <dbReference type="NCBI Taxonomy" id="206669"/>
    <lineage>
        <taxon>Eukaryota</taxon>
        <taxon>Metazoa</taxon>
        <taxon>Echinodermata</taxon>
        <taxon>Eleutherozoa</taxon>
        <taxon>Echinozoa</taxon>
        <taxon>Holothuroidea</taxon>
        <taxon>Aspidochirotacea</taxon>
        <taxon>Aspidochirotida</taxon>
        <taxon>Holothuriidae</taxon>
        <taxon>Holothuria</taxon>
    </lineage>
</organism>
<comment type="caution">
    <text evidence="13">The sequence shown here is derived from an EMBL/GenBank/DDBJ whole genome shotgun (WGS) entry which is preliminary data.</text>
</comment>
<evidence type="ECO:0000259" key="12">
    <source>
        <dbReference type="PROSITE" id="PS50262"/>
    </source>
</evidence>
<evidence type="ECO:0000256" key="1">
    <source>
        <dbReference type="ARBA" id="ARBA00004651"/>
    </source>
</evidence>
<keyword evidence="3 9" id="KW-0812">Transmembrane</keyword>
<evidence type="ECO:0000313" key="13">
    <source>
        <dbReference type="EMBL" id="KAJ8020671.1"/>
    </source>
</evidence>
<evidence type="ECO:0000256" key="10">
    <source>
        <dbReference type="SAM" id="Phobius"/>
    </source>
</evidence>
<dbReference type="PROSITE" id="PS00237">
    <property type="entry name" value="G_PROTEIN_RECEP_F1_1"/>
    <property type="match status" value="1"/>
</dbReference>
<feature type="transmembrane region" description="Helical" evidence="10">
    <location>
        <begin position="245"/>
        <end position="264"/>
    </location>
</feature>
<dbReference type="InterPro" id="IPR050569">
    <property type="entry name" value="TAAR"/>
</dbReference>
<evidence type="ECO:0000256" key="4">
    <source>
        <dbReference type="ARBA" id="ARBA00022989"/>
    </source>
</evidence>
<keyword evidence="6 10" id="KW-0472">Membrane</keyword>
<dbReference type="Proteomes" id="UP001152320">
    <property type="component" value="Chromosome 22"/>
</dbReference>
<dbReference type="AlphaFoldDB" id="A0A9Q0YKW0"/>
<feature type="chain" id="PRO_5040407752" evidence="11">
    <location>
        <begin position="19"/>
        <end position="290"/>
    </location>
</feature>
<dbReference type="GO" id="GO:0004930">
    <property type="term" value="F:G protein-coupled receptor activity"/>
    <property type="evidence" value="ECO:0007669"/>
    <property type="project" value="UniProtKB-KW"/>
</dbReference>
<dbReference type="GO" id="GO:0005886">
    <property type="term" value="C:plasma membrane"/>
    <property type="evidence" value="ECO:0007669"/>
    <property type="project" value="UniProtKB-SubCell"/>
</dbReference>
<dbReference type="EMBL" id="JAIZAY010000022">
    <property type="protein sequence ID" value="KAJ8020671.1"/>
    <property type="molecule type" value="Genomic_DNA"/>
</dbReference>
<dbReference type="PRINTS" id="PR00237">
    <property type="entry name" value="GPCRRHODOPSN"/>
</dbReference>
<keyword evidence="2" id="KW-1003">Cell membrane</keyword>
<feature type="transmembrane region" description="Helical" evidence="10">
    <location>
        <begin position="149"/>
        <end position="174"/>
    </location>
</feature>
<keyword evidence="7 9" id="KW-0675">Receptor</keyword>
<evidence type="ECO:0000256" key="5">
    <source>
        <dbReference type="ARBA" id="ARBA00023040"/>
    </source>
</evidence>
<name>A0A9Q0YKW0_HOLLE</name>
<keyword evidence="11" id="KW-0732">Signal</keyword>
<protein>
    <submittedName>
        <fullName evidence="13">Trace amine-associated receptor 4</fullName>
    </submittedName>
</protein>
<keyword evidence="4 10" id="KW-1133">Transmembrane helix</keyword>
<evidence type="ECO:0000256" key="9">
    <source>
        <dbReference type="RuleBase" id="RU000688"/>
    </source>
</evidence>
<dbReference type="OrthoDB" id="6102451at2759"/>
<dbReference type="InterPro" id="IPR017452">
    <property type="entry name" value="GPCR_Rhodpsn_7TM"/>
</dbReference>